<feature type="domain" description="CxxC-x17-CxxC" evidence="2">
    <location>
        <begin position="66"/>
        <end position="101"/>
    </location>
</feature>
<dbReference type="AlphaFoldDB" id="A0A1G1XWZ9"/>
<feature type="compositionally biased region" description="Basic and acidic residues" evidence="1">
    <location>
        <begin position="52"/>
        <end position="67"/>
    </location>
</feature>
<dbReference type="NCBIfam" id="TIGR04272">
    <property type="entry name" value="cxxc_cxxc_Mbark"/>
    <property type="match status" value="1"/>
</dbReference>
<feature type="region of interest" description="Disordered" evidence="1">
    <location>
        <begin position="102"/>
        <end position="122"/>
    </location>
</feature>
<protein>
    <recommendedName>
        <fullName evidence="2">CxxC-x17-CxxC domain-containing protein</fullName>
    </recommendedName>
</protein>
<comment type="caution">
    <text evidence="3">The sequence shown here is derived from an EMBL/GenBank/DDBJ whole genome shotgun (WGS) entry which is preliminary data.</text>
</comment>
<proteinExistence type="predicted"/>
<feature type="region of interest" description="Disordered" evidence="1">
    <location>
        <begin position="1"/>
        <end position="67"/>
    </location>
</feature>
<dbReference type="EMBL" id="MHIB01000013">
    <property type="protein sequence ID" value="OGY44625.1"/>
    <property type="molecule type" value="Genomic_DNA"/>
</dbReference>
<evidence type="ECO:0000313" key="4">
    <source>
        <dbReference type="Proteomes" id="UP000178930"/>
    </source>
</evidence>
<feature type="compositionally biased region" description="Basic and acidic residues" evidence="1">
    <location>
        <begin position="1"/>
        <end position="22"/>
    </location>
</feature>
<evidence type="ECO:0000259" key="2">
    <source>
        <dbReference type="Pfam" id="PF23477"/>
    </source>
</evidence>
<sequence length="139" mass="16050">MAFFKKDKFSHNDSSKGKRFQERPSSFRGNRTDRAEASESSDRFRRSQTTFGHDERPFGKNKPARKEETQAICARCGKSCILPFRPTANKPVYCSDCFRKNDSFQESRPSTRSFDNNASPNLDEINQKLDKIMKALKIN</sequence>
<organism evidence="3 4">
    <name type="scientific">Candidatus Buchananbacteria bacterium RIFCSPHIGHO2_01_FULL_39_14</name>
    <dbReference type="NCBI Taxonomy" id="1797532"/>
    <lineage>
        <taxon>Bacteria</taxon>
        <taxon>Candidatus Buchananiibacteriota</taxon>
    </lineage>
</organism>
<dbReference type="Proteomes" id="UP000178930">
    <property type="component" value="Unassembled WGS sequence"/>
</dbReference>
<feature type="compositionally biased region" description="Basic and acidic residues" evidence="1">
    <location>
        <begin position="30"/>
        <end position="45"/>
    </location>
</feature>
<dbReference type="InterPro" id="IPR026363">
    <property type="entry name" value="CxxC-x17-CxxC_dom"/>
</dbReference>
<evidence type="ECO:0000313" key="3">
    <source>
        <dbReference type="EMBL" id="OGY44625.1"/>
    </source>
</evidence>
<gene>
    <name evidence="3" type="ORF">A2729_03525</name>
</gene>
<feature type="compositionally biased region" description="Polar residues" evidence="1">
    <location>
        <begin position="106"/>
        <end position="120"/>
    </location>
</feature>
<name>A0A1G1XWZ9_9BACT</name>
<dbReference type="Pfam" id="PF23477">
    <property type="entry name" value="zf_Tbcl_2"/>
    <property type="match status" value="1"/>
</dbReference>
<accession>A0A1G1XWZ9</accession>
<evidence type="ECO:0000256" key="1">
    <source>
        <dbReference type="SAM" id="MobiDB-lite"/>
    </source>
</evidence>
<reference evidence="3 4" key="1">
    <citation type="journal article" date="2016" name="Nat. Commun.">
        <title>Thousands of microbial genomes shed light on interconnected biogeochemical processes in an aquifer system.</title>
        <authorList>
            <person name="Anantharaman K."/>
            <person name="Brown C.T."/>
            <person name="Hug L.A."/>
            <person name="Sharon I."/>
            <person name="Castelle C.J."/>
            <person name="Probst A.J."/>
            <person name="Thomas B.C."/>
            <person name="Singh A."/>
            <person name="Wilkins M.J."/>
            <person name="Karaoz U."/>
            <person name="Brodie E.L."/>
            <person name="Williams K.H."/>
            <person name="Hubbard S.S."/>
            <person name="Banfield J.F."/>
        </authorList>
    </citation>
    <scope>NUCLEOTIDE SEQUENCE [LARGE SCALE GENOMIC DNA]</scope>
</reference>